<gene>
    <name evidence="1" type="ORF">BKD09_10795</name>
</gene>
<proteinExistence type="predicted"/>
<accession>A0A1L3F689</accession>
<evidence type="ECO:0000313" key="2">
    <source>
        <dbReference type="Proteomes" id="UP000181962"/>
    </source>
</evidence>
<name>A0A1L3F689_BRAJP</name>
<dbReference type="AlphaFoldDB" id="A0A1L3F689"/>
<dbReference type="RefSeq" id="WP_223153865.1">
    <property type="nucleotide sequence ID" value="NZ_CP017637.1"/>
</dbReference>
<protein>
    <submittedName>
        <fullName evidence="1">Uncharacterized protein</fullName>
    </submittedName>
</protein>
<organism evidence="1 2">
    <name type="scientific">Bradyrhizobium japonicum</name>
    <dbReference type="NCBI Taxonomy" id="375"/>
    <lineage>
        <taxon>Bacteria</taxon>
        <taxon>Pseudomonadati</taxon>
        <taxon>Pseudomonadota</taxon>
        <taxon>Alphaproteobacteria</taxon>
        <taxon>Hyphomicrobiales</taxon>
        <taxon>Nitrobacteraceae</taxon>
        <taxon>Bradyrhizobium</taxon>
    </lineage>
</organism>
<sequence length="152" mass="17260">MSIGVMSIQFWPKPWLESSLAAASALIALLVVVPARAAGPSSISGCWTQTSLVPYVQTPPGKEWGSRTWCFRPDGTMTSVHIACGRGGCDGWDRDGRYRWRRPIVWISDVDTSDDGKHQTKVWRRCRVSFRARDRMVLENCYFSSNPWVREH</sequence>
<evidence type="ECO:0000313" key="1">
    <source>
        <dbReference type="EMBL" id="APG08821.1"/>
    </source>
</evidence>
<dbReference type="EMBL" id="CP017637">
    <property type="protein sequence ID" value="APG08821.1"/>
    <property type="molecule type" value="Genomic_DNA"/>
</dbReference>
<reference evidence="1 2" key="1">
    <citation type="submission" date="2016-11" db="EMBL/GenBank/DDBJ databases">
        <title>Complete Genome Sequence of Bradyrhizobium sp. strain J5, an isolated from soybean nodule in Hokkaido.</title>
        <authorList>
            <person name="Kanehara K."/>
        </authorList>
    </citation>
    <scope>NUCLEOTIDE SEQUENCE [LARGE SCALE GENOMIC DNA]</scope>
    <source>
        <strain evidence="1 2">J5</strain>
    </source>
</reference>
<dbReference type="Proteomes" id="UP000181962">
    <property type="component" value="Chromosome"/>
</dbReference>